<dbReference type="EMBL" id="JALLBG020000143">
    <property type="protein sequence ID" value="KAL3762024.1"/>
    <property type="molecule type" value="Genomic_DNA"/>
</dbReference>
<accession>A0ABD3MDL1</accession>
<organism evidence="7 8">
    <name type="scientific">Discostella pseudostelligera</name>
    <dbReference type="NCBI Taxonomy" id="259834"/>
    <lineage>
        <taxon>Eukaryota</taxon>
        <taxon>Sar</taxon>
        <taxon>Stramenopiles</taxon>
        <taxon>Ochrophyta</taxon>
        <taxon>Bacillariophyta</taxon>
        <taxon>Coscinodiscophyceae</taxon>
        <taxon>Thalassiosirophycidae</taxon>
        <taxon>Stephanodiscales</taxon>
        <taxon>Stephanodiscaceae</taxon>
        <taxon>Discostella</taxon>
    </lineage>
</organism>
<dbReference type="AlphaFoldDB" id="A0ABD3MDL1"/>
<sequence length="265" mass="30266">MSETASFVDPVFLARFGLTRINAIDYFLHPLNPFRTHTKTSNEVLNMQGVSIGTLMAWGVGNRPGPLSLEDGEEEYRLALSRLTGEQYELLPVTNAEGLTPQQLSALFTIRHVHRTSHNQTRVLGIYYILEGVIYKSPTVRGLMKAHVTRTLEGLSDACDALSVCARYDPSTGYVWKFVDDDSDDDEALYYVQEKKKRKQRRIVDNRRPGERFHLMITYTYRRNDCKTVNSSSEEEEGVRASEKIDRILSHLSNRNVVVKGKHRV</sequence>
<proteinExistence type="inferred from homology"/>
<evidence type="ECO:0000313" key="7">
    <source>
        <dbReference type="EMBL" id="KAL3762024.1"/>
    </source>
</evidence>
<comment type="subunit">
    <text evidence="6">Component of the Mediator complex.</text>
</comment>
<keyword evidence="6" id="KW-0010">Activator</keyword>
<comment type="function">
    <text evidence="6">Component of the Mediator complex, a coactivator involved in the regulated transcription of nearly all RNA polymerase II-dependent genes. Mediator functions as a bridge to convey information from gene-specific regulatory proteins to the basal RNA polymerase II transcription machinery. Mediator is recruited to promoters by direct interactions with regulatory proteins and serves as a scaffold for the assembly of a functional preinitiation complex with RNA polymerase II and the general transcription factors.</text>
</comment>
<comment type="subcellular location">
    <subcellularLocation>
        <location evidence="1 6">Nucleus</location>
    </subcellularLocation>
</comment>
<evidence type="ECO:0000256" key="2">
    <source>
        <dbReference type="ARBA" id="ARBA00007526"/>
    </source>
</evidence>
<evidence type="ECO:0000256" key="4">
    <source>
        <dbReference type="ARBA" id="ARBA00023163"/>
    </source>
</evidence>
<dbReference type="GO" id="GO:0005634">
    <property type="term" value="C:nucleus"/>
    <property type="evidence" value="ECO:0007669"/>
    <property type="project" value="UniProtKB-SubCell"/>
</dbReference>
<dbReference type="Pfam" id="PF04934">
    <property type="entry name" value="Med6"/>
    <property type="match status" value="1"/>
</dbReference>
<evidence type="ECO:0000256" key="5">
    <source>
        <dbReference type="ARBA" id="ARBA00023242"/>
    </source>
</evidence>
<protein>
    <recommendedName>
        <fullName evidence="6">Mediator of RNA polymerase II transcription subunit 6</fullName>
    </recommendedName>
    <alternativeName>
        <fullName evidence="6">Mediator complex subunit 6</fullName>
    </alternativeName>
</protein>
<evidence type="ECO:0000256" key="3">
    <source>
        <dbReference type="ARBA" id="ARBA00023015"/>
    </source>
</evidence>
<dbReference type="Proteomes" id="UP001530293">
    <property type="component" value="Unassembled WGS sequence"/>
</dbReference>
<dbReference type="InterPro" id="IPR038566">
    <property type="entry name" value="Mediator_Med6_sf"/>
</dbReference>
<keyword evidence="5 6" id="KW-0539">Nucleus</keyword>
<evidence type="ECO:0000256" key="1">
    <source>
        <dbReference type="ARBA" id="ARBA00004123"/>
    </source>
</evidence>
<dbReference type="Gene3D" id="3.10.450.580">
    <property type="entry name" value="Mediator complex, subunit Med6"/>
    <property type="match status" value="1"/>
</dbReference>
<reference evidence="7 8" key="1">
    <citation type="submission" date="2024-10" db="EMBL/GenBank/DDBJ databases">
        <title>Updated reference genomes for cyclostephanoid diatoms.</title>
        <authorList>
            <person name="Roberts W.R."/>
            <person name="Alverson A.J."/>
        </authorList>
    </citation>
    <scope>NUCLEOTIDE SEQUENCE [LARGE SCALE GENOMIC DNA]</scope>
    <source>
        <strain evidence="7 8">AJA232-27</strain>
    </source>
</reference>
<evidence type="ECO:0000313" key="8">
    <source>
        <dbReference type="Proteomes" id="UP001530293"/>
    </source>
</evidence>
<name>A0ABD3MDL1_9STRA</name>
<gene>
    <name evidence="6" type="primary">MED6</name>
    <name evidence="7" type="ORF">ACHAWU_002120</name>
</gene>
<comment type="caution">
    <text evidence="7">The sequence shown here is derived from an EMBL/GenBank/DDBJ whole genome shotgun (WGS) entry which is preliminary data.</text>
</comment>
<keyword evidence="4 6" id="KW-0804">Transcription</keyword>
<keyword evidence="3 6" id="KW-0805">Transcription regulation</keyword>
<evidence type="ECO:0000256" key="6">
    <source>
        <dbReference type="RuleBase" id="RU364143"/>
    </source>
</evidence>
<dbReference type="PANTHER" id="PTHR13104">
    <property type="entry name" value="MED-6-RELATED"/>
    <property type="match status" value="1"/>
</dbReference>
<comment type="similarity">
    <text evidence="2 6">Belongs to the Mediator complex subunit 6 family.</text>
</comment>
<dbReference type="InterPro" id="IPR007018">
    <property type="entry name" value="Mediator_Med6"/>
</dbReference>
<keyword evidence="8" id="KW-1185">Reference proteome</keyword>